<comment type="caution">
    <text evidence="2">The sequence shown here is derived from an EMBL/GenBank/DDBJ whole genome shotgun (WGS) entry which is preliminary data.</text>
</comment>
<feature type="signal peptide" evidence="1">
    <location>
        <begin position="1"/>
        <end position="26"/>
    </location>
</feature>
<name>A0A2H0B6P7_9BACT</name>
<protein>
    <recommendedName>
        <fullName evidence="4">DUF333 domain-containing protein</fullName>
    </recommendedName>
</protein>
<proteinExistence type="predicted"/>
<dbReference type="PROSITE" id="PS51257">
    <property type="entry name" value="PROKAR_LIPOPROTEIN"/>
    <property type="match status" value="1"/>
</dbReference>
<evidence type="ECO:0000313" key="3">
    <source>
        <dbReference type="Proteomes" id="UP000229459"/>
    </source>
</evidence>
<keyword evidence="1" id="KW-0732">Signal</keyword>
<dbReference type="Pfam" id="PF03891">
    <property type="entry name" value="DUF333"/>
    <property type="match status" value="1"/>
</dbReference>
<accession>A0A2H0B6P7</accession>
<organism evidence="2 3">
    <name type="scientific">Candidatus Beckwithbacteria bacterium CG23_combo_of_CG06-09_8_20_14_all_34_8</name>
    <dbReference type="NCBI Taxonomy" id="1974497"/>
    <lineage>
        <taxon>Bacteria</taxon>
        <taxon>Candidatus Beckwithiibacteriota</taxon>
    </lineage>
</organism>
<reference evidence="2 3" key="1">
    <citation type="submission" date="2017-09" db="EMBL/GenBank/DDBJ databases">
        <title>Depth-based differentiation of microbial function through sediment-hosted aquifers and enrichment of novel symbionts in the deep terrestrial subsurface.</title>
        <authorList>
            <person name="Probst A.J."/>
            <person name="Ladd B."/>
            <person name="Jarett J.K."/>
            <person name="Geller-Mcgrath D.E."/>
            <person name="Sieber C.M."/>
            <person name="Emerson J.B."/>
            <person name="Anantharaman K."/>
            <person name="Thomas B.C."/>
            <person name="Malmstrom R."/>
            <person name="Stieglmeier M."/>
            <person name="Klingl A."/>
            <person name="Woyke T."/>
            <person name="Ryan C.M."/>
            <person name="Banfield J.F."/>
        </authorList>
    </citation>
    <scope>NUCLEOTIDE SEQUENCE [LARGE SCALE GENOMIC DNA]</scope>
    <source>
        <strain evidence="2">CG23_combo_of_CG06-09_8_20_14_all_34_8</strain>
    </source>
</reference>
<gene>
    <name evidence="2" type="ORF">COX08_01605</name>
</gene>
<sequence length="92" mass="10241">MSKLPLLLTIPLLLVSCISRSPQASALPTHQQVAMRYENPTPSQLLDYCTQKGGKYEVWTDNEDGSKHTFCMLPQGYGCDPEQFFKGSCGLE</sequence>
<dbReference type="InterPro" id="IPR005590">
    <property type="entry name" value="DUF333"/>
</dbReference>
<evidence type="ECO:0008006" key="4">
    <source>
        <dbReference type="Google" id="ProtNLM"/>
    </source>
</evidence>
<evidence type="ECO:0000313" key="2">
    <source>
        <dbReference type="EMBL" id="PIP53332.1"/>
    </source>
</evidence>
<dbReference type="AlphaFoldDB" id="A0A2H0B6P7"/>
<dbReference type="Proteomes" id="UP000229459">
    <property type="component" value="Unassembled WGS sequence"/>
</dbReference>
<dbReference type="EMBL" id="PCSR01000034">
    <property type="protein sequence ID" value="PIP53332.1"/>
    <property type="molecule type" value="Genomic_DNA"/>
</dbReference>
<feature type="chain" id="PRO_5013546964" description="DUF333 domain-containing protein" evidence="1">
    <location>
        <begin position="27"/>
        <end position="92"/>
    </location>
</feature>
<evidence type="ECO:0000256" key="1">
    <source>
        <dbReference type="SAM" id="SignalP"/>
    </source>
</evidence>